<dbReference type="OrthoDB" id="2963168at2759"/>
<evidence type="ECO:0000313" key="3">
    <source>
        <dbReference type="Proteomes" id="UP000886523"/>
    </source>
</evidence>
<evidence type="ECO:0000256" key="1">
    <source>
        <dbReference type="SAM" id="MobiDB-lite"/>
    </source>
</evidence>
<dbReference type="Gene3D" id="3.30.420.40">
    <property type="match status" value="1"/>
</dbReference>
<comment type="caution">
    <text evidence="2">The sequence shown here is derived from an EMBL/GenBank/DDBJ whole genome shotgun (WGS) entry which is preliminary data.</text>
</comment>
<sequence length="795" mass="87138">MSDTQLPPGSSLCNGSNGVTVEAPFSANHVRGPVTSLTTEQPAATFSMGSSLLVLLTCVPMPPTDRHRFPLPPSQHHPAASTNPAKRPNFRTRVKKLFSRPKSRPGYVDNPSTGMLLIPPLPPVQLPSDGRRQQQQHHDHTVPTPPPTAGVSRVLAWISDVRRRIFRPSASRTEVRRELDGNSSMGMTSITPTSATEPSGVLNFGTRFPRNSRSKDSGYESTGSGASTKMEKPAIHPQSRPAKNPTFQIDKLCVSVDFGTTYSGVSYASSGTDRPHPIISWPGSSDRIPKIPTCLVYDALGDVRAWGPQARLSRCEKAGFKLLLDPAVDGIQASLPLGKKASDPVVDFLSSLWVYARNQILKTNNLSALNCAERFHHHGGARSSLLLREAAIKAGLVAQVSPKDTYWQERLHIIPETEASAIDCIFSRESDLQPNQSFVICNAGGGAVDFATYRMSGGLEASGIAEAGVRAGSYCGSLFLDLRFRELVRARLASHLSHLDEASLAYFVLQFSESIKLGYRGPDDDAAMFHFVCLHPHDSHDPGIGLENGKLIFPGRVLRQEVFDPVVNQVLDSVSRYIRSSGSHIDVLLLVGGFSTNEYLFQQILGKFGRFIDRIIRPSDGILASCRGGARHGSSPLVTSVVLPQSVVRRVTLPAEPEDKRLRPIYITKVSDCKNRLAYILKKRDSVPKGSRVEVQFRKDCSGSHDRTFELDLYTSNADRIMRYDDEGARDKLCRCVVDLQALPSFREMAEASPFGDFSIDFVLGFEMDTAGEIVDLLLLCCRRKFGSVACDIRG</sequence>
<dbReference type="Proteomes" id="UP000886523">
    <property type="component" value="Unassembled WGS sequence"/>
</dbReference>
<name>A0A9P6AYW3_9AGAM</name>
<accession>A0A9P6AYW3</accession>
<feature type="compositionally biased region" description="Basic and acidic residues" evidence="1">
    <location>
        <begin position="129"/>
        <end position="141"/>
    </location>
</feature>
<feature type="region of interest" description="Disordered" evidence="1">
    <location>
        <begin position="171"/>
        <end position="243"/>
    </location>
</feature>
<feature type="region of interest" description="Disordered" evidence="1">
    <location>
        <begin position="66"/>
        <end position="150"/>
    </location>
</feature>
<dbReference type="InterPro" id="IPR043129">
    <property type="entry name" value="ATPase_NBD"/>
</dbReference>
<feature type="compositionally biased region" description="Basic residues" evidence="1">
    <location>
        <begin position="88"/>
        <end position="103"/>
    </location>
</feature>
<organism evidence="2 3">
    <name type="scientific">Hydnum rufescens UP504</name>
    <dbReference type="NCBI Taxonomy" id="1448309"/>
    <lineage>
        <taxon>Eukaryota</taxon>
        <taxon>Fungi</taxon>
        <taxon>Dikarya</taxon>
        <taxon>Basidiomycota</taxon>
        <taxon>Agaricomycotina</taxon>
        <taxon>Agaricomycetes</taxon>
        <taxon>Cantharellales</taxon>
        <taxon>Hydnaceae</taxon>
        <taxon>Hydnum</taxon>
    </lineage>
</organism>
<evidence type="ECO:0000313" key="2">
    <source>
        <dbReference type="EMBL" id="KAF9514400.1"/>
    </source>
</evidence>
<keyword evidence="3" id="KW-1185">Reference proteome</keyword>
<protein>
    <recommendedName>
        <fullName evidence="4">Actin-like ATPase domain-containing protein</fullName>
    </recommendedName>
</protein>
<dbReference type="PANTHER" id="PTHR14187:SF5">
    <property type="entry name" value="HEAT SHOCK 70 KDA PROTEIN 12A"/>
    <property type="match status" value="1"/>
</dbReference>
<dbReference type="EMBL" id="MU128961">
    <property type="protein sequence ID" value="KAF9514400.1"/>
    <property type="molecule type" value="Genomic_DNA"/>
</dbReference>
<dbReference type="SUPFAM" id="SSF53067">
    <property type="entry name" value="Actin-like ATPase domain"/>
    <property type="match status" value="2"/>
</dbReference>
<dbReference type="CDD" id="cd10170">
    <property type="entry name" value="ASKHA_NBD_HSP70"/>
    <property type="match status" value="1"/>
</dbReference>
<dbReference type="PANTHER" id="PTHR14187">
    <property type="entry name" value="ALPHA KINASE/ELONGATION FACTOR 2 KINASE"/>
    <property type="match status" value="1"/>
</dbReference>
<evidence type="ECO:0008006" key="4">
    <source>
        <dbReference type="Google" id="ProtNLM"/>
    </source>
</evidence>
<proteinExistence type="predicted"/>
<dbReference type="AlphaFoldDB" id="A0A9P6AYW3"/>
<reference evidence="2" key="1">
    <citation type="journal article" date="2020" name="Nat. Commun.">
        <title>Large-scale genome sequencing of mycorrhizal fungi provides insights into the early evolution of symbiotic traits.</title>
        <authorList>
            <person name="Miyauchi S."/>
            <person name="Kiss E."/>
            <person name="Kuo A."/>
            <person name="Drula E."/>
            <person name="Kohler A."/>
            <person name="Sanchez-Garcia M."/>
            <person name="Morin E."/>
            <person name="Andreopoulos B."/>
            <person name="Barry K.W."/>
            <person name="Bonito G."/>
            <person name="Buee M."/>
            <person name="Carver A."/>
            <person name="Chen C."/>
            <person name="Cichocki N."/>
            <person name="Clum A."/>
            <person name="Culley D."/>
            <person name="Crous P.W."/>
            <person name="Fauchery L."/>
            <person name="Girlanda M."/>
            <person name="Hayes R.D."/>
            <person name="Keri Z."/>
            <person name="LaButti K."/>
            <person name="Lipzen A."/>
            <person name="Lombard V."/>
            <person name="Magnuson J."/>
            <person name="Maillard F."/>
            <person name="Murat C."/>
            <person name="Nolan M."/>
            <person name="Ohm R.A."/>
            <person name="Pangilinan J."/>
            <person name="Pereira M.F."/>
            <person name="Perotto S."/>
            <person name="Peter M."/>
            <person name="Pfister S."/>
            <person name="Riley R."/>
            <person name="Sitrit Y."/>
            <person name="Stielow J.B."/>
            <person name="Szollosi G."/>
            <person name="Zifcakova L."/>
            <person name="Stursova M."/>
            <person name="Spatafora J.W."/>
            <person name="Tedersoo L."/>
            <person name="Vaario L.M."/>
            <person name="Yamada A."/>
            <person name="Yan M."/>
            <person name="Wang P."/>
            <person name="Xu J."/>
            <person name="Bruns T."/>
            <person name="Baldrian P."/>
            <person name="Vilgalys R."/>
            <person name="Dunand C."/>
            <person name="Henrissat B."/>
            <person name="Grigoriev I.V."/>
            <person name="Hibbett D."/>
            <person name="Nagy L.G."/>
            <person name="Martin F.M."/>
        </authorList>
    </citation>
    <scope>NUCLEOTIDE SEQUENCE</scope>
    <source>
        <strain evidence="2">UP504</strain>
    </source>
</reference>
<gene>
    <name evidence="2" type="ORF">BS47DRAFT_1392524</name>
</gene>
<feature type="compositionally biased region" description="Polar residues" evidence="1">
    <location>
        <begin position="181"/>
        <end position="197"/>
    </location>
</feature>